<dbReference type="EMBL" id="KB202325">
    <property type="protein sequence ID" value="ESO90849.1"/>
    <property type="molecule type" value="Genomic_DNA"/>
</dbReference>
<gene>
    <name evidence="1" type="ORF">LOTGIDRAFT_163734</name>
</gene>
<dbReference type="OMA" id="VRPICRG"/>
<dbReference type="Proteomes" id="UP000030746">
    <property type="component" value="Unassembled WGS sequence"/>
</dbReference>
<proteinExistence type="predicted"/>
<sequence>MDLLKAGKVRSAIPCNECEKPSCIYSQLKLSRDQEAVLQQIKEAYWFICGDGLDSDAVITRCCLTCTSPMESQYFSACSGCGLPAVCHYCGTLENLLDDYEDYKEDLYSKFSSVRPLCAPCRAKGLEAKTWGQIIKNKKENPTLNIRSRVYTIITE</sequence>
<protein>
    <submittedName>
        <fullName evidence="1">Uncharacterized protein</fullName>
    </submittedName>
</protein>
<dbReference type="AlphaFoldDB" id="V4BPS8"/>
<dbReference type="KEGG" id="lgi:LOTGIDRAFT_163734"/>
<organism evidence="1 2">
    <name type="scientific">Lottia gigantea</name>
    <name type="common">Giant owl limpet</name>
    <dbReference type="NCBI Taxonomy" id="225164"/>
    <lineage>
        <taxon>Eukaryota</taxon>
        <taxon>Metazoa</taxon>
        <taxon>Spiralia</taxon>
        <taxon>Lophotrochozoa</taxon>
        <taxon>Mollusca</taxon>
        <taxon>Gastropoda</taxon>
        <taxon>Patellogastropoda</taxon>
        <taxon>Lottioidea</taxon>
        <taxon>Lottiidae</taxon>
        <taxon>Lottia</taxon>
    </lineage>
</organism>
<accession>V4BPS8</accession>
<reference evidence="1 2" key="1">
    <citation type="journal article" date="2013" name="Nature">
        <title>Insights into bilaterian evolution from three spiralian genomes.</title>
        <authorList>
            <person name="Simakov O."/>
            <person name="Marletaz F."/>
            <person name="Cho S.J."/>
            <person name="Edsinger-Gonzales E."/>
            <person name="Havlak P."/>
            <person name="Hellsten U."/>
            <person name="Kuo D.H."/>
            <person name="Larsson T."/>
            <person name="Lv J."/>
            <person name="Arendt D."/>
            <person name="Savage R."/>
            <person name="Osoegawa K."/>
            <person name="de Jong P."/>
            <person name="Grimwood J."/>
            <person name="Chapman J.A."/>
            <person name="Shapiro H."/>
            <person name="Aerts A."/>
            <person name="Otillar R.P."/>
            <person name="Terry A.Y."/>
            <person name="Boore J.L."/>
            <person name="Grigoriev I.V."/>
            <person name="Lindberg D.R."/>
            <person name="Seaver E.C."/>
            <person name="Weisblat D.A."/>
            <person name="Putnam N.H."/>
            <person name="Rokhsar D.S."/>
        </authorList>
    </citation>
    <scope>NUCLEOTIDE SEQUENCE [LARGE SCALE GENOMIC DNA]</scope>
</reference>
<evidence type="ECO:0000313" key="1">
    <source>
        <dbReference type="EMBL" id="ESO90849.1"/>
    </source>
</evidence>
<evidence type="ECO:0000313" key="2">
    <source>
        <dbReference type="Proteomes" id="UP000030746"/>
    </source>
</evidence>
<dbReference type="OrthoDB" id="5946626at2759"/>
<name>V4BPS8_LOTGI</name>
<dbReference type="GeneID" id="20239515"/>
<dbReference type="RefSeq" id="XP_009058500.1">
    <property type="nucleotide sequence ID" value="XM_009060252.1"/>
</dbReference>
<dbReference type="CTD" id="20239515"/>
<dbReference type="HOGENOM" id="CLU_1688728_0_0_1"/>
<keyword evidence="2" id="KW-1185">Reference proteome</keyword>